<evidence type="ECO:0000256" key="3">
    <source>
        <dbReference type="ARBA" id="ARBA00022603"/>
    </source>
</evidence>
<keyword evidence="3 6" id="KW-0489">Methyltransferase</keyword>
<dbReference type="PANTHER" id="PTHR31760:SF0">
    <property type="entry name" value="S-ADENOSYL-L-METHIONINE-DEPENDENT METHYLTRANSFERASES SUPERFAMILY PROTEIN"/>
    <property type="match status" value="1"/>
</dbReference>
<evidence type="ECO:0000256" key="6">
    <source>
        <dbReference type="HAMAP-Rule" id="MF_00074"/>
    </source>
</evidence>
<comment type="subcellular location">
    <subcellularLocation>
        <location evidence="6">Cytoplasm</location>
    </subcellularLocation>
</comment>
<dbReference type="EC" id="2.1.1.-" evidence="6"/>
<evidence type="ECO:0000256" key="2">
    <source>
        <dbReference type="ARBA" id="ARBA00022552"/>
    </source>
</evidence>
<dbReference type="RefSeq" id="WP_033673548.1">
    <property type="nucleotide sequence ID" value="NZ_JOTM01000002.1"/>
</dbReference>
<keyword evidence="2 6" id="KW-0698">rRNA processing</keyword>
<reference evidence="8 9" key="1">
    <citation type="submission" date="2014-06" db="EMBL/GenBank/DDBJ databases">
        <title>Draft genome sequence of Bacillus gaemokensis JCM 15801 (MCCC 1A00707).</title>
        <authorList>
            <person name="Lai Q."/>
            <person name="Liu Y."/>
            <person name="Shao Z."/>
        </authorList>
    </citation>
    <scope>NUCLEOTIDE SEQUENCE [LARGE SCALE GENOMIC DNA]</scope>
    <source>
        <strain evidence="8 9">JCM 15801</strain>
    </source>
</reference>
<dbReference type="Pfam" id="PF02527">
    <property type="entry name" value="GidB"/>
    <property type="match status" value="1"/>
</dbReference>
<feature type="binding site" evidence="6">
    <location>
        <position position="82"/>
    </location>
    <ligand>
        <name>S-adenosyl-L-methionine</name>
        <dbReference type="ChEBI" id="CHEBI:59789"/>
    </ligand>
</feature>
<dbReference type="Proteomes" id="UP000027778">
    <property type="component" value="Unassembled WGS sequence"/>
</dbReference>
<proteinExistence type="inferred from homology"/>
<protein>
    <recommendedName>
        <fullName evidence="6">Ribosomal RNA small subunit methyltransferase G</fullName>
        <ecNumber evidence="6">2.1.1.-</ecNumber>
    </recommendedName>
    <alternativeName>
        <fullName evidence="6">16S rRNA 7-methylguanosine methyltransferase</fullName>
        <shortName evidence="6">16S rRNA m7G methyltransferase</shortName>
    </alternativeName>
</protein>
<dbReference type="OrthoDB" id="9808773at2"/>
<dbReference type="STRING" id="574375.AZF08_05700"/>
<dbReference type="NCBIfam" id="TIGR00138">
    <property type="entry name" value="rsmG_gidB"/>
    <property type="match status" value="1"/>
</dbReference>
<comment type="similarity">
    <text evidence="6">Belongs to the methyltransferase superfamily. RNA methyltransferase RsmG family.</text>
</comment>
<dbReference type="GO" id="GO:0070043">
    <property type="term" value="F:rRNA (guanine-N7-)-methyltransferase activity"/>
    <property type="evidence" value="ECO:0007669"/>
    <property type="project" value="UniProtKB-UniRule"/>
</dbReference>
<comment type="caution">
    <text evidence="6">Lacks conserved residue(s) required for the propagation of feature annotation.</text>
</comment>
<name>A0A073KTE8_9BACI</name>
<dbReference type="HAMAP" id="MF_00074">
    <property type="entry name" value="16SrRNA_methyltr_G"/>
    <property type="match status" value="1"/>
</dbReference>
<feature type="binding site" evidence="6">
    <location>
        <begin position="128"/>
        <end position="129"/>
    </location>
    <ligand>
        <name>S-adenosyl-L-methionine</name>
        <dbReference type="ChEBI" id="CHEBI:59789"/>
    </ligand>
</feature>
<keyword evidence="9" id="KW-1185">Reference proteome</keyword>
<dbReference type="Gene3D" id="3.40.50.150">
    <property type="entry name" value="Vaccinia Virus protein VP39"/>
    <property type="match status" value="1"/>
</dbReference>
<organism evidence="8 9">
    <name type="scientific">Bacillus gaemokensis</name>
    <dbReference type="NCBI Taxonomy" id="574375"/>
    <lineage>
        <taxon>Bacteria</taxon>
        <taxon>Bacillati</taxon>
        <taxon>Bacillota</taxon>
        <taxon>Bacilli</taxon>
        <taxon>Bacillales</taxon>
        <taxon>Bacillaceae</taxon>
        <taxon>Bacillus</taxon>
        <taxon>Bacillus cereus group</taxon>
    </lineage>
</organism>
<evidence type="ECO:0000256" key="5">
    <source>
        <dbReference type="ARBA" id="ARBA00022691"/>
    </source>
</evidence>
<dbReference type="AlphaFoldDB" id="A0A073KTE8"/>
<dbReference type="PANTHER" id="PTHR31760">
    <property type="entry name" value="S-ADENOSYL-L-METHIONINE-DEPENDENT METHYLTRANSFERASES SUPERFAMILY PROTEIN"/>
    <property type="match status" value="1"/>
</dbReference>
<dbReference type="PIRSF" id="PIRSF003078">
    <property type="entry name" value="GidB"/>
    <property type="match status" value="1"/>
</dbReference>
<gene>
    <name evidence="6" type="primary">rsmG</name>
    <name evidence="8" type="ORF">BAGA_13695</name>
</gene>
<keyword evidence="5 6" id="KW-0949">S-adenosyl-L-methionine</keyword>
<dbReference type="CDD" id="cd02440">
    <property type="entry name" value="AdoMet_MTases"/>
    <property type="match status" value="1"/>
</dbReference>
<feature type="region of interest" description="Disordered" evidence="7">
    <location>
        <begin position="216"/>
        <end position="239"/>
    </location>
</feature>
<evidence type="ECO:0000313" key="9">
    <source>
        <dbReference type="Proteomes" id="UP000027778"/>
    </source>
</evidence>
<comment type="caution">
    <text evidence="8">The sequence shown here is derived from an EMBL/GenBank/DDBJ whole genome shotgun (WGS) entry which is preliminary data.</text>
</comment>
<comment type="function">
    <text evidence="6">Specifically methylates the N7 position of guanine in position 535 of 16S rRNA.</text>
</comment>
<dbReference type="SUPFAM" id="SSF53335">
    <property type="entry name" value="S-adenosyl-L-methionine-dependent methyltransferases"/>
    <property type="match status" value="1"/>
</dbReference>
<sequence length="239" mass="27208">MNIEQFQSMLGERGITLSPRQLEQFEIYFETLVEWNEKMNLTAITEKEEVYLKHFFDSITAAFYYDFSKPFSICDVGAGAGFPSIPLKICFPHLKITIVDSLQKRINFLNHLAQKLELSDVAFCHDRAETFGKKEDVRESYDIVMARAVARLSVLSELCLPLVKVGGTFIAMKGAAANEEIENGKYALEVLGGELKVMSTFQLPFEESERNILSIEKKRKTPKKYPRKPGTPNKLPIEK</sequence>
<dbReference type="InterPro" id="IPR003682">
    <property type="entry name" value="rRNA_ssu_MeTfrase_G"/>
</dbReference>
<keyword evidence="1 6" id="KW-0963">Cytoplasm</keyword>
<feature type="binding site" evidence="6">
    <location>
        <position position="147"/>
    </location>
    <ligand>
        <name>S-adenosyl-L-methionine</name>
        <dbReference type="ChEBI" id="CHEBI:59789"/>
    </ligand>
</feature>
<feature type="compositionally biased region" description="Basic residues" evidence="7">
    <location>
        <begin position="217"/>
        <end position="227"/>
    </location>
</feature>
<dbReference type="InterPro" id="IPR029063">
    <property type="entry name" value="SAM-dependent_MTases_sf"/>
</dbReference>
<evidence type="ECO:0000313" key="8">
    <source>
        <dbReference type="EMBL" id="KEK25653.1"/>
    </source>
</evidence>
<dbReference type="FunFam" id="3.40.50.150:FF:000041">
    <property type="entry name" value="Ribosomal RNA small subunit methyltransferase G"/>
    <property type="match status" value="1"/>
</dbReference>
<feature type="binding site" evidence="6">
    <location>
        <position position="77"/>
    </location>
    <ligand>
        <name>S-adenosyl-L-methionine</name>
        <dbReference type="ChEBI" id="CHEBI:59789"/>
    </ligand>
</feature>
<dbReference type="eggNOG" id="COG0357">
    <property type="taxonomic scope" value="Bacteria"/>
</dbReference>
<evidence type="ECO:0000256" key="1">
    <source>
        <dbReference type="ARBA" id="ARBA00022490"/>
    </source>
</evidence>
<accession>A0A073KTE8</accession>
<dbReference type="EMBL" id="JOTM01000002">
    <property type="protein sequence ID" value="KEK25653.1"/>
    <property type="molecule type" value="Genomic_DNA"/>
</dbReference>
<evidence type="ECO:0000256" key="7">
    <source>
        <dbReference type="SAM" id="MobiDB-lite"/>
    </source>
</evidence>
<dbReference type="GO" id="GO:0005829">
    <property type="term" value="C:cytosol"/>
    <property type="evidence" value="ECO:0007669"/>
    <property type="project" value="TreeGrafter"/>
</dbReference>
<keyword evidence="4 6" id="KW-0808">Transferase</keyword>
<evidence type="ECO:0000256" key="4">
    <source>
        <dbReference type="ARBA" id="ARBA00022679"/>
    </source>
</evidence>